<name>A0A507CLL7_9FUNG</name>
<dbReference type="SMART" id="SM00360">
    <property type="entry name" value="RRM"/>
    <property type="match status" value="2"/>
</dbReference>
<dbReference type="AlphaFoldDB" id="A0A507CLL7"/>
<feature type="compositionally biased region" description="Low complexity" evidence="4">
    <location>
        <begin position="229"/>
        <end position="246"/>
    </location>
</feature>
<evidence type="ECO:0000313" key="6">
    <source>
        <dbReference type="EMBL" id="TPX39043.1"/>
    </source>
</evidence>
<evidence type="ECO:0000259" key="5">
    <source>
        <dbReference type="PROSITE" id="PS50102"/>
    </source>
</evidence>
<evidence type="ECO:0000313" key="7">
    <source>
        <dbReference type="EMBL" id="TPX40583.1"/>
    </source>
</evidence>
<dbReference type="GO" id="GO:0006417">
    <property type="term" value="P:regulation of translation"/>
    <property type="evidence" value="ECO:0007669"/>
    <property type="project" value="TreeGrafter"/>
</dbReference>
<feature type="compositionally biased region" description="Basic and acidic residues" evidence="4">
    <location>
        <begin position="11"/>
        <end position="23"/>
    </location>
</feature>
<gene>
    <name evidence="6" type="ORF">SeLEV6574_g07446</name>
    <name evidence="7" type="ORF">SeMB42_g05933</name>
</gene>
<dbReference type="Proteomes" id="UP000317494">
    <property type="component" value="Unassembled WGS sequence"/>
</dbReference>
<dbReference type="Proteomes" id="UP000320475">
    <property type="component" value="Unassembled WGS sequence"/>
</dbReference>
<keyword evidence="8" id="KW-1185">Reference proteome</keyword>
<feature type="compositionally biased region" description="Polar residues" evidence="4">
    <location>
        <begin position="526"/>
        <end position="538"/>
    </location>
</feature>
<dbReference type="InterPro" id="IPR000504">
    <property type="entry name" value="RRM_dom"/>
</dbReference>
<feature type="compositionally biased region" description="Polar residues" evidence="4">
    <location>
        <begin position="1"/>
        <end position="10"/>
    </location>
</feature>
<dbReference type="Gene3D" id="3.30.70.330">
    <property type="match status" value="2"/>
</dbReference>
<feature type="domain" description="RRM" evidence="5">
    <location>
        <begin position="113"/>
        <end position="191"/>
    </location>
</feature>
<evidence type="ECO:0000313" key="9">
    <source>
        <dbReference type="Proteomes" id="UP000320475"/>
    </source>
</evidence>
<evidence type="ECO:0000256" key="2">
    <source>
        <dbReference type="ARBA" id="ARBA00022884"/>
    </source>
</evidence>
<feature type="region of interest" description="Disordered" evidence="4">
    <location>
        <begin position="212"/>
        <end position="256"/>
    </location>
</feature>
<keyword evidence="1" id="KW-0677">Repeat</keyword>
<proteinExistence type="predicted"/>
<feature type="compositionally biased region" description="Low complexity" evidence="4">
    <location>
        <begin position="510"/>
        <end position="525"/>
    </location>
</feature>
<dbReference type="PROSITE" id="PS50102">
    <property type="entry name" value="RRM"/>
    <property type="match status" value="2"/>
</dbReference>
<sequence>MLHSQDNQHLPTEDHLGSTDMASRRGDTGKLFVGGLNWTTTDASLRAYFEQFGAVETACIMKDPATGRSRGFGFVVFQDSSLVGDILNQQHQLDGKMIDPKRAVPKAEQERTEKLFVAGIPVNTQERDLVRLFSEYGHVLDATIMADRNTGKPRGFGFVTFQDSTGIERALDAAHNVKLNGKLLEVKRAMPKGGRVRPPNHAALTSAMANTGAGSMATHSGGPCLPGISMSSRASTGSSASSTTSSNGGERSSSMTTKVTTIVSDEVLNSHAAVSASQPGTGRKHSKQYLHQSQRQHQQKESASYGQPALAATSYSHLQPTLHHPLIPHPLMIPGAPQYIPVWSFQYMQQTPTTSETSGSTRTTTSPIPGPSSATDEMHAGSTASTSTITTSITNATLATTSPVASELAMATTQQAIMTQYPAEWHHHHQVQPASWMPMPMPYTATGTAANYMNTQQSTDPNTTNSSMQNMPLQASLNTGMMHHNHPSATPKSAAYHHQQQQPGGGDGSLGSNSSPSHTGSSTLQTSYDSTTTATPLNYQKPYEGYQHPRQNEIYYGAHAVAGHHGNMMQLYPMPSHYQYLQSLHHGMPHHTHHQMMPAPEWQSTQAYHPQYHHQQYQTIPLVSTENVKDRNNFALARES</sequence>
<feature type="compositionally biased region" description="Polar residues" evidence="4">
    <location>
        <begin position="247"/>
        <end position="256"/>
    </location>
</feature>
<dbReference type="PANTHER" id="PTHR48032">
    <property type="entry name" value="RNA-BINDING PROTEIN MUSASHI HOMOLOG RBP6"/>
    <property type="match status" value="1"/>
</dbReference>
<dbReference type="InterPro" id="IPR012677">
    <property type="entry name" value="Nucleotide-bd_a/b_plait_sf"/>
</dbReference>
<dbReference type="EMBL" id="QEAN01000307">
    <property type="protein sequence ID" value="TPX40583.1"/>
    <property type="molecule type" value="Genomic_DNA"/>
</dbReference>
<feature type="region of interest" description="Disordered" evidence="4">
    <location>
        <begin position="274"/>
        <end position="308"/>
    </location>
</feature>
<evidence type="ECO:0000313" key="8">
    <source>
        <dbReference type="Proteomes" id="UP000317494"/>
    </source>
</evidence>
<feature type="compositionally biased region" description="Low complexity" evidence="4">
    <location>
        <begin position="351"/>
        <end position="375"/>
    </location>
</feature>
<dbReference type="SUPFAM" id="SSF54928">
    <property type="entry name" value="RNA-binding domain, RBD"/>
    <property type="match status" value="2"/>
</dbReference>
<reference evidence="8 9" key="1">
    <citation type="journal article" date="2019" name="Sci. Rep.">
        <title>Comparative genomics of chytrid fungi reveal insights into the obligate biotrophic and pathogenic lifestyle of Synchytrium endobioticum.</title>
        <authorList>
            <person name="van de Vossenberg B.T.L.H."/>
            <person name="Warris S."/>
            <person name="Nguyen H.D.T."/>
            <person name="van Gent-Pelzer M.P.E."/>
            <person name="Joly D.L."/>
            <person name="van de Geest H.C."/>
            <person name="Bonants P.J.M."/>
            <person name="Smith D.S."/>
            <person name="Levesque C.A."/>
            <person name="van der Lee T.A.J."/>
        </authorList>
    </citation>
    <scope>NUCLEOTIDE SEQUENCE [LARGE SCALE GENOMIC DNA]</scope>
    <source>
        <strain evidence="6 9">LEV6574</strain>
        <strain evidence="7 8">MB42</strain>
    </source>
</reference>
<dbReference type="Pfam" id="PF00076">
    <property type="entry name" value="RRM_1"/>
    <property type="match status" value="2"/>
</dbReference>
<comment type="caution">
    <text evidence="6">The sequence shown here is derived from an EMBL/GenBank/DDBJ whole genome shotgun (WGS) entry which is preliminary data.</text>
</comment>
<feature type="region of interest" description="Disordered" evidence="4">
    <location>
        <begin position="478"/>
        <end position="544"/>
    </location>
</feature>
<dbReference type="InterPro" id="IPR035979">
    <property type="entry name" value="RBD_domain_sf"/>
</dbReference>
<keyword evidence="2 3" id="KW-0694">RNA-binding</keyword>
<evidence type="ECO:0000256" key="4">
    <source>
        <dbReference type="SAM" id="MobiDB-lite"/>
    </source>
</evidence>
<evidence type="ECO:0000256" key="1">
    <source>
        <dbReference type="ARBA" id="ARBA00022737"/>
    </source>
</evidence>
<dbReference type="OrthoDB" id="1875751at2759"/>
<feature type="region of interest" description="Disordered" evidence="4">
    <location>
        <begin position="351"/>
        <end position="388"/>
    </location>
</feature>
<accession>A0A507CLL7</accession>
<feature type="region of interest" description="Disordered" evidence="4">
    <location>
        <begin position="1"/>
        <end position="23"/>
    </location>
</feature>
<dbReference type="PANTHER" id="PTHR48032:SF6">
    <property type="entry name" value="RNA-BINDING (RRM_RBD_RNP MOTIFS) FAMILY PROTEIN"/>
    <property type="match status" value="1"/>
</dbReference>
<dbReference type="VEuPathDB" id="FungiDB:SeMB42_g05933"/>
<protein>
    <recommendedName>
        <fullName evidence="5">RRM domain-containing protein</fullName>
    </recommendedName>
</protein>
<organism evidence="6 9">
    <name type="scientific">Synchytrium endobioticum</name>
    <dbReference type="NCBI Taxonomy" id="286115"/>
    <lineage>
        <taxon>Eukaryota</taxon>
        <taxon>Fungi</taxon>
        <taxon>Fungi incertae sedis</taxon>
        <taxon>Chytridiomycota</taxon>
        <taxon>Chytridiomycota incertae sedis</taxon>
        <taxon>Chytridiomycetes</taxon>
        <taxon>Synchytriales</taxon>
        <taxon>Synchytriaceae</taxon>
        <taxon>Synchytrium</taxon>
    </lineage>
</organism>
<dbReference type="STRING" id="286115.A0A507CLL7"/>
<dbReference type="EMBL" id="QEAM01000528">
    <property type="protein sequence ID" value="TPX39043.1"/>
    <property type="molecule type" value="Genomic_DNA"/>
</dbReference>
<feature type="domain" description="RRM" evidence="5">
    <location>
        <begin position="29"/>
        <end position="104"/>
    </location>
</feature>
<dbReference type="GO" id="GO:0003729">
    <property type="term" value="F:mRNA binding"/>
    <property type="evidence" value="ECO:0007669"/>
    <property type="project" value="TreeGrafter"/>
</dbReference>
<evidence type="ECO:0000256" key="3">
    <source>
        <dbReference type="PROSITE-ProRule" id="PRU00176"/>
    </source>
</evidence>